<keyword evidence="2 5" id="KW-0032">Aminotransferase</keyword>
<accession>A0ABV8QMD0</accession>
<dbReference type="InterPro" id="IPR050881">
    <property type="entry name" value="LL-DAP_aminotransferase"/>
</dbReference>
<keyword evidence="6" id="KW-1185">Reference proteome</keyword>
<proteinExistence type="predicted"/>
<reference evidence="6" key="1">
    <citation type="journal article" date="2019" name="Int. J. Syst. Evol. Microbiol.">
        <title>The Global Catalogue of Microorganisms (GCM) 10K type strain sequencing project: providing services to taxonomists for standard genome sequencing and annotation.</title>
        <authorList>
            <consortium name="The Broad Institute Genomics Platform"/>
            <consortium name="The Broad Institute Genome Sequencing Center for Infectious Disease"/>
            <person name="Wu L."/>
            <person name="Ma J."/>
        </authorList>
    </citation>
    <scope>NUCLEOTIDE SEQUENCE [LARGE SCALE GENOMIC DNA]</scope>
    <source>
        <strain evidence="6">CECT 7297</strain>
    </source>
</reference>
<evidence type="ECO:0000313" key="6">
    <source>
        <dbReference type="Proteomes" id="UP001595798"/>
    </source>
</evidence>
<comment type="cofactor">
    <cofactor evidence="1">
        <name>pyridoxal 5'-phosphate</name>
        <dbReference type="ChEBI" id="CHEBI:597326"/>
    </cofactor>
</comment>
<evidence type="ECO:0000256" key="3">
    <source>
        <dbReference type="ARBA" id="ARBA00022679"/>
    </source>
</evidence>
<dbReference type="InterPro" id="IPR015424">
    <property type="entry name" value="PyrdxlP-dep_Trfase"/>
</dbReference>
<protein>
    <submittedName>
        <fullName evidence="5">Succinyldiaminopimelate transaminase</fullName>
        <ecNumber evidence="5">2.6.1.17</ecNumber>
    </submittedName>
</protein>
<dbReference type="PANTHER" id="PTHR42832">
    <property type="entry name" value="AMINO ACID AMINOTRANSFERASE"/>
    <property type="match status" value="1"/>
</dbReference>
<dbReference type="InterPro" id="IPR019878">
    <property type="entry name" value="DapC_beta/gammaproteobac"/>
</dbReference>
<dbReference type="SUPFAM" id="SSF53383">
    <property type="entry name" value="PLP-dependent transferases"/>
    <property type="match status" value="1"/>
</dbReference>
<dbReference type="RefSeq" id="WP_379889197.1">
    <property type="nucleotide sequence ID" value="NZ_JBHSDI010000058.1"/>
</dbReference>
<dbReference type="EC" id="2.6.1.17" evidence="5"/>
<comment type="caution">
    <text evidence="5">The sequence shown here is derived from an EMBL/GenBank/DDBJ whole genome shotgun (WGS) entry which is preliminary data.</text>
</comment>
<keyword evidence="3 5" id="KW-0808">Transferase</keyword>
<gene>
    <name evidence="5" type="primary">dapC</name>
    <name evidence="5" type="ORF">ACFOZ5_16210</name>
</gene>
<name>A0ABV8QMD0_9GAMM</name>
<organism evidence="5 6">
    <name type="scientific">Marinobacter lacisalsi</name>
    <dbReference type="NCBI Taxonomy" id="475979"/>
    <lineage>
        <taxon>Bacteria</taxon>
        <taxon>Pseudomonadati</taxon>
        <taxon>Pseudomonadota</taxon>
        <taxon>Gammaproteobacteria</taxon>
        <taxon>Pseudomonadales</taxon>
        <taxon>Marinobacteraceae</taxon>
        <taxon>Marinobacter</taxon>
    </lineage>
</organism>
<evidence type="ECO:0000259" key="4">
    <source>
        <dbReference type="Pfam" id="PF00155"/>
    </source>
</evidence>
<evidence type="ECO:0000256" key="2">
    <source>
        <dbReference type="ARBA" id="ARBA00022576"/>
    </source>
</evidence>
<dbReference type="NCBIfam" id="TIGR03538">
    <property type="entry name" value="DapC_gpp"/>
    <property type="match status" value="1"/>
</dbReference>
<sequence length="397" mass="43914">MNPNLSRLHPYPFEKLARLKADVVPPEHLAAISLGIGEPKHPSPEFVKQVIADNLDKLANYPTTGGLPELRQAIADWATRRFGLNPGSLKADGNVVPVNGTREGIFSFVQAAVDNTRPATVVSPNPFYQIYEGAALLAGATPRYLPCDAGNGFIPDFEAVPESVWKECQILFLCSPGNPSGAVIPRDTLKKVIALADRHDFIIASDECYSELYPDEANPPEGLLQTCAALGRDDYARCVVFHSLSKRSNLPGLRSGFVAGDARILKEYLRYRTYHGCAMPIHNQLASIAAWQDEDHVKENRAAYRAKFNAVVPILQQAMKVDFPDAGFYLWPETPMSDETFARDLSAQQNVHVLPGRYLSRTIDGYNPGENRVRMALVAPLEECVEAAERIVRFLQR</sequence>
<evidence type="ECO:0000313" key="5">
    <source>
        <dbReference type="EMBL" id="MFC4260563.1"/>
    </source>
</evidence>
<dbReference type="InterPro" id="IPR015421">
    <property type="entry name" value="PyrdxlP-dep_Trfase_major"/>
</dbReference>
<dbReference type="PANTHER" id="PTHR42832:SF3">
    <property type="entry name" value="L-GLUTAMINE--4-(METHYLSULFANYL)-2-OXOBUTANOATE AMINOTRANSFERASE"/>
    <property type="match status" value="1"/>
</dbReference>
<dbReference type="Gene3D" id="3.40.640.10">
    <property type="entry name" value="Type I PLP-dependent aspartate aminotransferase-like (Major domain)"/>
    <property type="match status" value="1"/>
</dbReference>
<dbReference type="InterPro" id="IPR015422">
    <property type="entry name" value="PyrdxlP-dep_Trfase_small"/>
</dbReference>
<dbReference type="Proteomes" id="UP001595798">
    <property type="component" value="Unassembled WGS sequence"/>
</dbReference>
<dbReference type="Pfam" id="PF00155">
    <property type="entry name" value="Aminotran_1_2"/>
    <property type="match status" value="1"/>
</dbReference>
<dbReference type="GO" id="GO:0009016">
    <property type="term" value="F:succinyldiaminopimelate transaminase activity"/>
    <property type="evidence" value="ECO:0007669"/>
    <property type="project" value="UniProtKB-EC"/>
</dbReference>
<dbReference type="InterPro" id="IPR004839">
    <property type="entry name" value="Aminotransferase_I/II_large"/>
</dbReference>
<dbReference type="CDD" id="cd00609">
    <property type="entry name" value="AAT_like"/>
    <property type="match status" value="1"/>
</dbReference>
<dbReference type="Gene3D" id="3.90.1150.10">
    <property type="entry name" value="Aspartate Aminotransferase, domain 1"/>
    <property type="match status" value="1"/>
</dbReference>
<feature type="domain" description="Aminotransferase class I/classII large" evidence="4">
    <location>
        <begin position="32"/>
        <end position="391"/>
    </location>
</feature>
<evidence type="ECO:0000256" key="1">
    <source>
        <dbReference type="ARBA" id="ARBA00001933"/>
    </source>
</evidence>
<dbReference type="EMBL" id="JBHSDI010000058">
    <property type="protein sequence ID" value="MFC4260563.1"/>
    <property type="molecule type" value="Genomic_DNA"/>
</dbReference>